<gene>
    <name evidence="1" type="ORF">HMPREF1991_02760</name>
</gene>
<name>A0A069QEW2_HOYLO</name>
<dbReference type="EMBL" id="JNGW01000119">
    <property type="protein sequence ID" value="KDR51192.1"/>
    <property type="molecule type" value="Genomic_DNA"/>
</dbReference>
<dbReference type="AlphaFoldDB" id="A0A069QEW2"/>
<dbReference type="Proteomes" id="UP000027442">
    <property type="component" value="Unassembled WGS sequence"/>
</dbReference>
<organism evidence="1 2">
    <name type="scientific">Hoylesella loescheii DSM 19665 = JCM 12249 = ATCC 15930</name>
    <dbReference type="NCBI Taxonomy" id="1122985"/>
    <lineage>
        <taxon>Bacteria</taxon>
        <taxon>Pseudomonadati</taxon>
        <taxon>Bacteroidota</taxon>
        <taxon>Bacteroidia</taxon>
        <taxon>Bacteroidales</taxon>
        <taxon>Prevotellaceae</taxon>
        <taxon>Hoylesella</taxon>
    </lineage>
</organism>
<proteinExistence type="predicted"/>
<reference evidence="1 2" key="1">
    <citation type="submission" date="2013-08" db="EMBL/GenBank/DDBJ databases">
        <authorList>
            <person name="Weinstock G."/>
            <person name="Sodergren E."/>
            <person name="Wylie T."/>
            <person name="Fulton L."/>
            <person name="Fulton R."/>
            <person name="Fronick C."/>
            <person name="O'Laughlin M."/>
            <person name="Godfrey J."/>
            <person name="Miner T."/>
            <person name="Herter B."/>
            <person name="Appelbaum E."/>
            <person name="Cordes M."/>
            <person name="Lek S."/>
            <person name="Wollam A."/>
            <person name="Pepin K.H."/>
            <person name="Palsikar V.B."/>
            <person name="Mitreva M."/>
            <person name="Wilson R.K."/>
        </authorList>
    </citation>
    <scope>NUCLEOTIDE SEQUENCE [LARGE SCALE GENOMIC DNA]</scope>
    <source>
        <strain evidence="1 2">ATCC 15930</strain>
    </source>
</reference>
<protein>
    <submittedName>
        <fullName evidence="1">Uncharacterized protein</fullName>
    </submittedName>
</protein>
<keyword evidence="2" id="KW-1185">Reference proteome</keyword>
<dbReference type="PATRIC" id="fig|1122985.7.peg.2855"/>
<sequence>MVANEIYCNRMVLKCHSLQNINCHRYKGKVTKLFCMVNNF</sequence>
<accession>A0A069QEW2</accession>
<evidence type="ECO:0000313" key="1">
    <source>
        <dbReference type="EMBL" id="KDR51192.1"/>
    </source>
</evidence>
<evidence type="ECO:0000313" key="2">
    <source>
        <dbReference type="Proteomes" id="UP000027442"/>
    </source>
</evidence>
<dbReference type="HOGENOM" id="CLU_3294294_0_0_10"/>
<comment type="caution">
    <text evidence="1">The sequence shown here is derived from an EMBL/GenBank/DDBJ whole genome shotgun (WGS) entry which is preliminary data.</text>
</comment>